<dbReference type="GO" id="GO:0006935">
    <property type="term" value="P:chemotaxis"/>
    <property type="evidence" value="ECO:0007669"/>
    <property type="project" value="InterPro"/>
</dbReference>
<evidence type="ECO:0000256" key="5">
    <source>
        <dbReference type="SAM" id="MobiDB-lite"/>
    </source>
</evidence>
<dbReference type="PANTHER" id="PTHR43531">
    <property type="entry name" value="PROTEIN ICFG"/>
    <property type="match status" value="1"/>
</dbReference>
<dbReference type="PROSITE" id="PS50885">
    <property type="entry name" value="HAMP"/>
    <property type="match status" value="1"/>
</dbReference>
<feature type="domain" description="HAMP" evidence="8">
    <location>
        <begin position="213"/>
        <end position="265"/>
    </location>
</feature>
<dbReference type="SMART" id="SM00304">
    <property type="entry name" value="HAMP"/>
    <property type="match status" value="2"/>
</dbReference>
<reference evidence="9 10" key="1">
    <citation type="journal article" date="2016" name="Int. J. Syst. Evol. Microbiol.">
        <title>Acidipila dinghuensis sp. nov., an acidobacterium isolated from forest soil.</title>
        <authorList>
            <person name="Jiang Y.W."/>
            <person name="Wang J."/>
            <person name="Chen M.H."/>
            <person name="Lv Y.Y."/>
            <person name="Qiu L.H."/>
        </authorList>
    </citation>
    <scope>NUCLEOTIDE SEQUENCE [LARGE SCALE GENOMIC DNA]</scope>
    <source>
        <strain evidence="9 10">DHOF10</strain>
    </source>
</reference>
<name>A0A4Q1SBA4_9BACT</name>
<dbReference type="FunFam" id="1.10.287.950:FF:000001">
    <property type="entry name" value="Methyl-accepting chemotaxis sensory transducer"/>
    <property type="match status" value="1"/>
</dbReference>
<dbReference type="Gene3D" id="1.10.287.950">
    <property type="entry name" value="Methyl-accepting chemotaxis protein"/>
    <property type="match status" value="1"/>
</dbReference>
<evidence type="ECO:0000259" key="7">
    <source>
        <dbReference type="PROSITE" id="PS50111"/>
    </source>
</evidence>
<keyword evidence="4" id="KW-0807">Transducer</keyword>
<dbReference type="EMBL" id="SDMK01000003">
    <property type="protein sequence ID" value="RXS94411.1"/>
    <property type="molecule type" value="Genomic_DNA"/>
</dbReference>
<dbReference type="Proteomes" id="UP000290253">
    <property type="component" value="Unassembled WGS sequence"/>
</dbReference>
<dbReference type="InterPro" id="IPR004089">
    <property type="entry name" value="MCPsignal_dom"/>
</dbReference>
<dbReference type="InterPro" id="IPR004090">
    <property type="entry name" value="Chemotax_Me-accpt_rcpt"/>
</dbReference>
<sequence>MQWFRNLRAFPKLMLSFGLVIVLNAMTGMLALSRLSDANQRVSIAYTRDLDAISQVDNVTAAKLGMARLTRDALIFIKDRKRVADDARAFDELATQTSQSLAKLDADFRGEDGSAQIAEMARLLPGYVELCRLVLTRAQAGDQAGGTAALDAVQGVAKTLNADSAAASRAKQQRAQRVAAESEATYRNTRDVLWTAIVLCMLTGVGLSVWIGRLFSVPLGRTVELLKEVARGDLTQSLAAESQDETGAMARELNAALQSLRATLTSVADAASGLNTASRELAASADAIASGAQTQAASLEETSASLEEITATVRQTADQAREANQLSATSGGTAESGQKVVQEAVAAMNEIHAASAKIASIIASIDEISFQTNLLAVNAAVEAARAGEQGRGFAVVATEVRSLAVRSADAAKEIRRLIGDTVHKVERGAELVNGSGETLQQIVTSVKRVCGIVSEMSVACSEQSVGVEQVSTAMTQMDQVMQANSSQTEELAATAATLSDHSSSLLELVSRFRIDADAPPRLSMPARSGPERSGALHLRPSLG</sequence>
<keyword evidence="2" id="KW-0488">Methylation</keyword>
<evidence type="ECO:0000256" key="2">
    <source>
        <dbReference type="ARBA" id="ARBA00022481"/>
    </source>
</evidence>
<evidence type="ECO:0000256" key="6">
    <source>
        <dbReference type="SAM" id="Phobius"/>
    </source>
</evidence>
<dbReference type="PRINTS" id="PR00260">
    <property type="entry name" value="CHEMTRNSDUCR"/>
</dbReference>
<keyword evidence="6" id="KW-0472">Membrane</keyword>
<keyword evidence="6" id="KW-1133">Transmembrane helix</keyword>
<dbReference type="GO" id="GO:0005886">
    <property type="term" value="C:plasma membrane"/>
    <property type="evidence" value="ECO:0007669"/>
    <property type="project" value="TreeGrafter"/>
</dbReference>
<dbReference type="CDD" id="cd06225">
    <property type="entry name" value="HAMP"/>
    <property type="match status" value="1"/>
</dbReference>
<dbReference type="GO" id="GO:0004888">
    <property type="term" value="F:transmembrane signaling receptor activity"/>
    <property type="evidence" value="ECO:0007669"/>
    <property type="project" value="InterPro"/>
</dbReference>
<feature type="region of interest" description="Disordered" evidence="5">
    <location>
        <begin position="519"/>
        <end position="543"/>
    </location>
</feature>
<evidence type="ECO:0000313" key="10">
    <source>
        <dbReference type="Proteomes" id="UP000290253"/>
    </source>
</evidence>
<evidence type="ECO:0000256" key="1">
    <source>
        <dbReference type="ARBA" id="ARBA00004370"/>
    </source>
</evidence>
<dbReference type="CDD" id="cd11386">
    <property type="entry name" value="MCP_signal"/>
    <property type="match status" value="1"/>
</dbReference>
<keyword evidence="6" id="KW-0812">Transmembrane</keyword>
<evidence type="ECO:0000256" key="4">
    <source>
        <dbReference type="PROSITE-ProRule" id="PRU00284"/>
    </source>
</evidence>
<evidence type="ECO:0000259" key="8">
    <source>
        <dbReference type="PROSITE" id="PS50885"/>
    </source>
</evidence>
<dbReference type="Pfam" id="PF00672">
    <property type="entry name" value="HAMP"/>
    <property type="match status" value="1"/>
</dbReference>
<dbReference type="GO" id="GO:0007165">
    <property type="term" value="P:signal transduction"/>
    <property type="evidence" value="ECO:0007669"/>
    <property type="project" value="UniProtKB-KW"/>
</dbReference>
<gene>
    <name evidence="9" type="ORF">ESZ00_15155</name>
</gene>
<accession>A0A4Q1SBA4</accession>
<dbReference type="SMART" id="SM00283">
    <property type="entry name" value="MA"/>
    <property type="match status" value="1"/>
</dbReference>
<dbReference type="Pfam" id="PF12729">
    <property type="entry name" value="4HB_MCP_1"/>
    <property type="match status" value="1"/>
</dbReference>
<evidence type="ECO:0000256" key="3">
    <source>
        <dbReference type="ARBA" id="ARBA00029447"/>
    </source>
</evidence>
<dbReference type="InterPro" id="IPR024478">
    <property type="entry name" value="HlyB_4HB_MCP"/>
</dbReference>
<dbReference type="PANTHER" id="PTHR43531:SF14">
    <property type="entry name" value="METHYL-ACCEPTING CHEMOTAXIS PROTEIN I-RELATED"/>
    <property type="match status" value="1"/>
</dbReference>
<dbReference type="Pfam" id="PF00015">
    <property type="entry name" value="MCPsignal"/>
    <property type="match status" value="1"/>
</dbReference>
<evidence type="ECO:0000313" key="9">
    <source>
        <dbReference type="EMBL" id="RXS94411.1"/>
    </source>
</evidence>
<proteinExistence type="inferred from homology"/>
<dbReference type="AlphaFoldDB" id="A0A4Q1SBA4"/>
<keyword evidence="10" id="KW-1185">Reference proteome</keyword>
<dbReference type="PROSITE" id="PS50111">
    <property type="entry name" value="CHEMOTAXIS_TRANSDUC_2"/>
    <property type="match status" value="1"/>
</dbReference>
<comment type="caution">
    <text evidence="9">The sequence shown here is derived from an EMBL/GenBank/DDBJ whole genome shotgun (WGS) entry which is preliminary data.</text>
</comment>
<feature type="transmembrane region" description="Helical" evidence="6">
    <location>
        <begin position="13"/>
        <end position="32"/>
    </location>
</feature>
<dbReference type="InterPro" id="IPR003660">
    <property type="entry name" value="HAMP_dom"/>
</dbReference>
<protein>
    <submittedName>
        <fullName evidence="9">HAMP domain-containing protein</fullName>
    </submittedName>
</protein>
<organism evidence="9 10">
    <name type="scientific">Silvibacterium dinghuense</name>
    <dbReference type="NCBI Taxonomy" id="1560006"/>
    <lineage>
        <taxon>Bacteria</taxon>
        <taxon>Pseudomonadati</taxon>
        <taxon>Acidobacteriota</taxon>
        <taxon>Terriglobia</taxon>
        <taxon>Terriglobales</taxon>
        <taxon>Acidobacteriaceae</taxon>
        <taxon>Silvibacterium</taxon>
    </lineage>
</organism>
<dbReference type="RefSeq" id="WP_129209149.1">
    <property type="nucleotide sequence ID" value="NZ_BMGU01000005.1"/>
</dbReference>
<feature type="domain" description="Methyl-accepting transducer" evidence="7">
    <location>
        <begin position="270"/>
        <end position="499"/>
    </location>
</feature>
<dbReference type="InterPro" id="IPR051310">
    <property type="entry name" value="MCP_chemotaxis"/>
</dbReference>
<comment type="similarity">
    <text evidence="3">Belongs to the methyl-accepting chemotaxis (MCP) protein family.</text>
</comment>
<dbReference type="OrthoDB" id="117499at2"/>
<comment type="subcellular location">
    <subcellularLocation>
        <location evidence="1">Membrane</location>
    </subcellularLocation>
</comment>
<dbReference type="SUPFAM" id="SSF58104">
    <property type="entry name" value="Methyl-accepting chemotaxis protein (MCP) signaling domain"/>
    <property type="match status" value="1"/>
</dbReference>
<feature type="transmembrane region" description="Helical" evidence="6">
    <location>
        <begin position="192"/>
        <end position="211"/>
    </location>
</feature>